<evidence type="ECO:0000259" key="7">
    <source>
        <dbReference type="Pfam" id="PF20652"/>
    </source>
</evidence>
<accession>A0A1Y2ETK1</accession>
<feature type="region of interest" description="Disordered" evidence="5">
    <location>
        <begin position="812"/>
        <end position="832"/>
    </location>
</feature>
<dbReference type="GO" id="GO:0000145">
    <property type="term" value="C:exocyst"/>
    <property type="evidence" value="ECO:0007669"/>
    <property type="project" value="UniProtKB-UniRule"/>
</dbReference>
<evidence type="ECO:0000313" key="9">
    <source>
        <dbReference type="Proteomes" id="UP000193467"/>
    </source>
</evidence>
<comment type="caution">
    <text evidence="8">The sequence shown here is derived from an EMBL/GenBank/DDBJ whole genome shotgun (WGS) entry which is preliminary data.</text>
</comment>
<feature type="region of interest" description="Disordered" evidence="5">
    <location>
        <begin position="1317"/>
        <end position="1343"/>
    </location>
</feature>
<dbReference type="OrthoDB" id="272977at2759"/>
<feature type="compositionally biased region" description="Basic and acidic residues" evidence="5">
    <location>
        <begin position="94"/>
        <end position="105"/>
    </location>
</feature>
<feature type="domain" description="Exocyst complex component Sec8 N-terminal" evidence="6">
    <location>
        <begin position="257"/>
        <end position="380"/>
    </location>
</feature>
<evidence type="ECO:0000256" key="2">
    <source>
        <dbReference type="ARBA" id="ARBA00022483"/>
    </source>
</evidence>
<keyword evidence="1 4" id="KW-0813">Transport</keyword>
<comment type="similarity">
    <text evidence="4">Belongs to the SEC8 family.</text>
</comment>
<dbReference type="InterPro" id="IPR048630">
    <property type="entry name" value="Sec8_M"/>
</dbReference>
<dbReference type="InterPro" id="IPR007191">
    <property type="entry name" value="Sec8_exocyst_N"/>
</dbReference>
<dbReference type="Pfam" id="PF20652">
    <property type="entry name" value="Sec8_C"/>
    <property type="match status" value="1"/>
</dbReference>
<dbReference type="GO" id="GO:0006893">
    <property type="term" value="P:Golgi to plasma membrane transport"/>
    <property type="evidence" value="ECO:0007669"/>
    <property type="project" value="TreeGrafter"/>
</dbReference>
<evidence type="ECO:0000256" key="4">
    <source>
        <dbReference type="RuleBase" id="RU367079"/>
    </source>
</evidence>
<dbReference type="EMBL" id="MCGR01000041">
    <property type="protein sequence ID" value="ORY74506.1"/>
    <property type="molecule type" value="Genomic_DNA"/>
</dbReference>
<feature type="compositionally biased region" description="Low complexity" evidence="5">
    <location>
        <begin position="812"/>
        <end position="826"/>
    </location>
</feature>
<dbReference type="STRING" id="106004.A0A1Y2ETK1"/>
<reference evidence="8 9" key="1">
    <citation type="submission" date="2016-07" db="EMBL/GenBank/DDBJ databases">
        <title>Pervasive Adenine N6-methylation of Active Genes in Fungi.</title>
        <authorList>
            <consortium name="DOE Joint Genome Institute"/>
            <person name="Mondo S.J."/>
            <person name="Dannebaum R.O."/>
            <person name="Kuo R.C."/>
            <person name="Labutti K."/>
            <person name="Haridas S."/>
            <person name="Kuo A."/>
            <person name="Salamov A."/>
            <person name="Ahrendt S.R."/>
            <person name="Lipzen A."/>
            <person name="Sullivan W."/>
            <person name="Andreopoulos W.B."/>
            <person name="Clum A."/>
            <person name="Lindquist E."/>
            <person name="Daum C."/>
            <person name="Ramamoorthy G.K."/>
            <person name="Gryganskyi A."/>
            <person name="Culley D."/>
            <person name="Magnuson J.K."/>
            <person name="James T.Y."/>
            <person name="O'Malley M.A."/>
            <person name="Stajich J.E."/>
            <person name="Spatafora J.W."/>
            <person name="Visel A."/>
            <person name="Grigoriev I.V."/>
        </authorList>
    </citation>
    <scope>NUCLEOTIDE SEQUENCE [LARGE SCALE GENOMIC DNA]</scope>
    <source>
        <strain evidence="8 9">62-1032</strain>
    </source>
</reference>
<dbReference type="InterPro" id="IPR039682">
    <property type="entry name" value="Sec8/EXOC4"/>
</dbReference>
<name>A0A1Y2ETK1_9BASI</name>
<proteinExistence type="inferred from homology"/>
<evidence type="ECO:0000256" key="1">
    <source>
        <dbReference type="ARBA" id="ARBA00022448"/>
    </source>
</evidence>
<dbReference type="PANTHER" id="PTHR14146:SF0">
    <property type="entry name" value="EXOCYST COMPLEX COMPONENT 4"/>
    <property type="match status" value="1"/>
</dbReference>
<feature type="compositionally biased region" description="Low complexity" evidence="5">
    <location>
        <begin position="140"/>
        <end position="162"/>
    </location>
</feature>
<feature type="region of interest" description="Disordered" evidence="5">
    <location>
        <begin position="617"/>
        <end position="641"/>
    </location>
</feature>
<feature type="compositionally biased region" description="Polar residues" evidence="5">
    <location>
        <begin position="123"/>
        <end position="132"/>
    </location>
</feature>
<sequence length="1343" mass="145333">MAGRRPSVAPPSSNDYPRTARFDGPPPSPRPVGSTPSPATLSGGVNRFPDPNAGGGNRGGVAFAPSFGAAPAGGSGLRAPQMGRADSGSSMGTDEDHGSKSRRMMDQLARSNGQETPPMPSSRLGSTSTSALQLPRRPSHGSTTSSLSSRPGSPSSDVESSPQLPPTTALTSAISAFSSAGANAARRDGRRGGLADQGYTTSAQARVRAARSALNAEEYPDTPAFREVEGVLRRVKEEWPVLMAGTSGAPEAGEEDEKDFDPVSLALGLLDPNNGDLSSFLSLKSSLDAAISSTLSSSSTSYRAYESSITTHNSTLQSLGTSQKQVGELKKMLGEAREKLEGKGREGLVGMWNRMSHLEEMGKILDEIDHFRLIPDRLESLLSEKRFLSAVVLLVRSLKAINKPEMMEIGALGDLRSWLVGQEGVLLEILIEELHNHLYLKSFYCDVRWKSYTRGQVTLPLVDFGDDAEPSSFAPSHLEPSFHTSGRSTARLPRLTKLQRYLNWLSLKPSINPLLDEPVDDVKESASTTGGEDGMYESGGSFSLGSGGGSTDAESAAAAAEPKARAKNPELDSFAYIEQLMESLAVLGRLGYGLDAVGQRVAGEMFSLVEGTVEEVEERNDTTRLSAPSSLPNNGTRPASSYLLSTTTSDRSLLKLSATESEALESNTETLKDLFWTLYSKLDAVLQGFRVGYEVAGRIAERRDFKDASIVKSSSGNLLFSLLDVWKPVQQEVRALLHDYLTDDQSGTVSSRNPIVSVNEVLRLARPRDNTKQIFKFIDSDLKASSKALKSHEESLHRALKIAVPGLMTDTSSTSAISSATTTSASNGRGSGLGGTHKALVQADAFNVSVLFGPTLAFLDRVKEIMPGGLVGDESSGEGFGGGFLDEFVLRTFLPQLEEKVSTVFHQAVGGLDAFQEDPNYKKVSRVPIVKSVSNLMLLISSLCSMLRATPFHRDNYSHLIVSVIHQFFQRCHERFKDLTARDPTESTTGEKSSPLKMSATWAEAPDLNACLLELRGISPEDHEKMREALKRETKIELDKKRNGLVAPEDLIAPSKKLLALGTLYSSLDWFIHHVSSLKTVGEGLPAQNGSAAFATEAAGTPDSSPNPEGSEDEEEGPGAKFSLPLTSEMTRPFEALLKSYRTLANLVLFTLRLEIRLRTIHFLDKATRDGVYQLAEDIAEPDPSVVDLNSNLAECDECAATTLAEPERRFIFEGLSLLMDQLLISNSRHIRLANKFGLSKMMRNILALQQNLKNIGDSPLEVDFDRSRKFWTVFGGGPKEMLDAIRNGTISYDFEDYKSLLNLMCGIDQSSKDAATASANGDRASTVPLSGGTDRSRRMYNE</sequence>
<evidence type="ECO:0000313" key="8">
    <source>
        <dbReference type="EMBL" id="ORY74506.1"/>
    </source>
</evidence>
<feature type="domain" description="Exocyst complex component Sec8 middle helical bundle" evidence="7">
    <location>
        <begin position="568"/>
        <end position="856"/>
    </location>
</feature>
<dbReference type="PANTHER" id="PTHR14146">
    <property type="entry name" value="EXOCYST COMPLEX COMPONENT 4"/>
    <property type="match status" value="1"/>
</dbReference>
<comment type="function">
    <text evidence="4">Component of the exocyst complex involved in the docking of exocytic vesicles with fusion sites on the plasma membrane.</text>
</comment>
<keyword evidence="9" id="KW-1185">Reference proteome</keyword>
<dbReference type="GO" id="GO:0006904">
    <property type="term" value="P:vesicle docking involved in exocytosis"/>
    <property type="evidence" value="ECO:0007669"/>
    <property type="project" value="InterPro"/>
</dbReference>
<feature type="region of interest" description="Disordered" evidence="5">
    <location>
        <begin position="1097"/>
        <end position="1125"/>
    </location>
</feature>
<organism evidence="8 9">
    <name type="scientific">Leucosporidium creatinivorum</name>
    <dbReference type="NCBI Taxonomy" id="106004"/>
    <lineage>
        <taxon>Eukaryota</taxon>
        <taxon>Fungi</taxon>
        <taxon>Dikarya</taxon>
        <taxon>Basidiomycota</taxon>
        <taxon>Pucciniomycotina</taxon>
        <taxon>Microbotryomycetes</taxon>
        <taxon>Leucosporidiales</taxon>
        <taxon>Leucosporidium</taxon>
    </lineage>
</organism>
<protein>
    <recommendedName>
        <fullName evidence="4">Exocyst complex component Sec8</fullName>
    </recommendedName>
</protein>
<feature type="region of interest" description="Disordered" evidence="5">
    <location>
        <begin position="1"/>
        <end position="202"/>
    </location>
</feature>
<dbReference type="Pfam" id="PF04048">
    <property type="entry name" value="Sec8_N"/>
    <property type="match status" value="1"/>
</dbReference>
<evidence type="ECO:0000259" key="6">
    <source>
        <dbReference type="Pfam" id="PF04048"/>
    </source>
</evidence>
<keyword evidence="2 4" id="KW-0268">Exocytosis</keyword>
<dbReference type="GO" id="GO:0090522">
    <property type="term" value="P:vesicle tethering involved in exocytosis"/>
    <property type="evidence" value="ECO:0007669"/>
    <property type="project" value="UniProtKB-UniRule"/>
</dbReference>
<feature type="compositionally biased region" description="Polar residues" evidence="5">
    <location>
        <begin position="623"/>
        <end position="639"/>
    </location>
</feature>
<gene>
    <name evidence="8" type="ORF">BCR35DRAFT_306639</name>
</gene>
<feature type="compositionally biased region" description="Polar residues" evidence="5">
    <location>
        <begin position="166"/>
        <end position="178"/>
    </location>
</feature>
<evidence type="ECO:0000256" key="5">
    <source>
        <dbReference type="SAM" id="MobiDB-lite"/>
    </source>
</evidence>
<keyword evidence="3 4" id="KW-0653">Protein transport</keyword>
<evidence type="ECO:0000256" key="3">
    <source>
        <dbReference type="ARBA" id="ARBA00022927"/>
    </source>
</evidence>
<feature type="region of interest" description="Disordered" evidence="5">
    <location>
        <begin position="517"/>
        <end position="565"/>
    </location>
</feature>
<dbReference type="InParanoid" id="A0A1Y2ETK1"/>
<dbReference type="Proteomes" id="UP000193467">
    <property type="component" value="Unassembled WGS sequence"/>
</dbReference>
<feature type="compositionally biased region" description="Low complexity" evidence="5">
    <location>
        <begin position="60"/>
        <end position="70"/>
    </location>
</feature>
<dbReference type="GO" id="GO:0006612">
    <property type="term" value="P:protein targeting to membrane"/>
    <property type="evidence" value="ECO:0007669"/>
    <property type="project" value="UniProtKB-UniRule"/>
</dbReference>
<dbReference type="FunCoup" id="A0A1Y2ETK1">
    <property type="interactions" value="24"/>
</dbReference>
<dbReference type="GO" id="GO:0015031">
    <property type="term" value="P:protein transport"/>
    <property type="evidence" value="ECO:0007669"/>
    <property type="project" value="UniProtKB-KW"/>
</dbReference>